<protein>
    <submittedName>
        <fullName evidence="1">Uncharacterized protein</fullName>
    </submittedName>
</protein>
<evidence type="ECO:0000313" key="2">
    <source>
        <dbReference type="Proteomes" id="UP000177112"/>
    </source>
</evidence>
<sequence length="77" mass="8111">MSIIEGPPVVPPTGVLPEVLPKIGENHHVGLRHEGKDVQGFISAVAGNKCLVTVVTGTGPIEVEKYLTQVHPMPPTP</sequence>
<organism evidence="1 2">
    <name type="scientific">Candidatus Nomurabacteria bacterium RIFCSPHIGHO2_02_FULL_35_13</name>
    <dbReference type="NCBI Taxonomy" id="1801748"/>
    <lineage>
        <taxon>Bacteria</taxon>
        <taxon>Candidatus Nomuraibacteriota</taxon>
    </lineage>
</organism>
<accession>A0A1F6VNG3</accession>
<comment type="caution">
    <text evidence="1">The sequence shown here is derived from an EMBL/GenBank/DDBJ whole genome shotgun (WGS) entry which is preliminary data.</text>
</comment>
<gene>
    <name evidence="1" type="ORF">A3B84_01440</name>
</gene>
<reference evidence="1 2" key="1">
    <citation type="journal article" date="2016" name="Nat. Commun.">
        <title>Thousands of microbial genomes shed light on interconnected biogeochemical processes in an aquifer system.</title>
        <authorList>
            <person name="Anantharaman K."/>
            <person name="Brown C.T."/>
            <person name="Hug L.A."/>
            <person name="Sharon I."/>
            <person name="Castelle C.J."/>
            <person name="Probst A.J."/>
            <person name="Thomas B.C."/>
            <person name="Singh A."/>
            <person name="Wilkins M.J."/>
            <person name="Karaoz U."/>
            <person name="Brodie E.L."/>
            <person name="Williams K.H."/>
            <person name="Hubbard S.S."/>
            <person name="Banfield J.F."/>
        </authorList>
    </citation>
    <scope>NUCLEOTIDE SEQUENCE [LARGE SCALE GENOMIC DNA]</scope>
</reference>
<proteinExistence type="predicted"/>
<evidence type="ECO:0000313" key="1">
    <source>
        <dbReference type="EMBL" id="OGI71178.1"/>
    </source>
</evidence>
<dbReference type="AlphaFoldDB" id="A0A1F6VNG3"/>
<dbReference type="Proteomes" id="UP000177112">
    <property type="component" value="Unassembled WGS sequence"/>
</dbReference>
<dbReference type="EMBL" id="MFTY01000016">
    <property type="protein sequence ID" value="OGI71178.1"/>
    <property type="molecule type" value="Genomic_DNA"/>
</dbReference>
<name>A0A1F6VNG3_9BACT</name>